<dbReference type="InterPro" id="IPR011008">
    <property type="entry name" value="Dimeric_a/b-barrel"/>
</dbReference>
<reference evidence="1 2" key="1">
    <citation type="submission" date="2020-02" db="EMBL/GenBank/DDBJ databases">
        <title>Genomic and physiological characterization of two novel Nitrospinaceae genera.</title>
        <authorList>
            <person name="Mueller A.J."/>
            <person name="Jung M.-Y."/>
            <person name="Strachan C.R."/>
            <person name="Herbold C.W."/>
            <person name="Kirkegaard R.H."/>
            <person name="Daims H."/>
        </authorList>
    </citation>
    <scope>NUCLEOTIDE SEQUENCE [LARGE SCALE GENOMIC DNA]</scope>
    <source>
        <strain evidence="1">EB</strain>
    </source>
</reference>
<sequence>MTQQLLKFEMPYYIAVFTAVRTDNNEGYDETAQHLMGLAQKIDGFLGVEFAGSPEFSISLVYWKTLEALEQWKNDPVHMEAKEKGKSTYYSTHQVHICKVEDSYGK</sequence>
<dbReference type="Gene3D" id="3.30.70.100">
    <property type="match status" value="1"/>
</dbReference>
<evidence type="ECO:0000313" key="1">
    <source>
        <dbReference type="EMBL" id="QPJ60368.1"/>
    </source>
</evidence>
<keyword evidence="1" id="KW-0560">Oxidoreductase</keyword>
<dbReference type="PANTHER" id="PTHR37811:SF2">
    <property type="entry name" value="ABM DOMAIN-CONTAINING PROTEIN"/>
    <property type="match status" value="1"/>
</dbReference>
<evidence type="ECO:0000313" key="2">
    <source>
        <dbReference type="Proteomes" id="UP000594688"/>
    </source>
</evidence>
<dbReference type="Proteomes" id="UP000594688">
    <property type="component" value="Chromosome"/>
</dbReference>
<organism evidence="1 2">
    <name type="scientific">Candidatus Nitronauta litoralis</name>
    <dbReference type="NCBI Taxonomy" id="2705533"/>
    <lineage>
        <taxon>Bacteria</taxon>
        <taxon>Pseudomonadati</taxon>
        <taxon>Nitrospinota/Tectimicrobiota group</taxon>
        <taxon>Nitrospinota</taxon>
        <taxon>Nitrospinia</taxon>
        <taxon>Nitrospinales</taxon>
        <taxon>Nitrospinaceae</taxon>
        <taxon>Candidatus Nitronauta</taxon>
    </lineage>
</organism>
<name>A0A7T0BT33_9BACT</name>
<accession>A0A7T0BT33</accession>
<protein>
    <submittedName>
        <fullName evidence="1">Antibiotic biosynthesis monooxygenase</fullName>
    </submittedName>
</protein>
<dbReference type="SUPFAM" id="SSF54909">
    <property type="entry name" value="Dimeric alpha+beta barrel"/>
    <property type="match status" value="1"/>
</dbReference>
<gene>
    <name evidence="1" type="ORF">G3M70_00050</name>
</gene>
<dbReference type="AlphaFoldDB" id="A0A7T0BT33"/>
<dbReference type="KEGG" id="nli:G3M70_00050"/>
<dbReference type="InterPro" id="IPR052936">
    <property type="entry name" value="Jasmonate_Hydroxylase-like"/>
</dbReference>
<keyword evidence="1" id="KW-0503">Monooxygenase</keyword>
<dbReference type="EMBL" id="CP048685">
    <property type="protein sequence ID" value="QPJ60368.1"/>
    <property type="molecule type" value="Genomic_DNA"/>
</dbReference>
<proteinExistence type="predicted"/>
<dbReference type="PANTHER" id="PTHR37811">
    <property type="entry name" value="BLL5343 PROTEIN"/>
    <property type="match status" value="1"/>
</dbReference>
<dbReference type="GO" id="GO:0004497">
    <property type="term" value="F:monooxygenase activity"/>
    <property type="evidence" value="ECO:0007669"/>
    <property type="project" value="UniProtKB-KW"/>
</dbReference>